<evidence type="ECO:0000256" key="6">
    <source>
        <dbReference type="ARBA" id="ARBA00023136"/>
    </source>
</evidence>
<organism evidence="8">
    <name type="scientific">marine metagenome</name>
    <dbReference type="NCBI Taxonomy" id="408172"/>
    <lineage>
        <taxon>unclassified sequences</taxon>
        <taxon>metagenomes</taxon>
        <taxon>ecological metagenomes</taxon>
    </lineage>
</organism>
<evidence type="ECO:0000256" key="7">
    <source>
        <dbReference type="SAM" id="Phobius"/>
    </source>
</evidence>
<sequence length="175" mass="19789">VFGQVFGGYPILLERLIEQTIYYSRWLLAPFYLGLCLGLVILLASFISEFFHFFSTAGAFNSKETALFILELIDLVLIASLVTMVAIAGYENFVSKIDFKGDMERPDWMGKVDFAGLKLKVISALVAISSIELLKVFLNSGSYQEQEILWRVIIHSVFVVSGLIFALTEKFMHER</sequence>
<protein>
    <submittedName>
        <fullName evidence="8">Uncharacterized protein</fullName>
    </submittedName>
</protein>
<dbReference type="NCBIfam" id="TIGR00645">
    <property type="entry name" value="HI0507"/>
    <property type="match status" value="1"/>
</dbReference>
<evidence type="ECO:0000313" key="8">
    <source>
        <dbReference type="EMBL" id="SVA75417.1"/>
    </source>
</evidence>
<dbReference type="PANTHER" id="PTHR38596">
    <property type="entry name" value="UPF0114 PROTEIN YQHA"/>
    <property type="match status" value="1"/>
</dbReference>
<feature type="transmembrane region" description="Helical" evidence="7">
    <location>
        <begin position="66"/>
        <end position="90"/>
    </location>
</feature>
<keyword evidence="5 7" id="KW-1133">Transmembrane helix</keyword>
<dbReference type="PANTHER" id="PTHR38596:SF1">
    <property type="entry name" value="UPF0114 PROTEIN YQHA"/>
    <property type="match status" value="1"/>
</dbReference>
<dbReference type="AlphaFoldDB" id="A0A381YG74"/>
<name>A0A381YG74_9ZZZZ</name>
<gene>
    <name evidence="8" type="ORF">METZ01_LOCUS128271</name>
</gene>
<comment type="similarity">
    <text evidence="2">Belongs to the UPF0114 family.</text>
</comment>
<reference evidence="8" key="1">
    <citation type="submission" date="2018-05" db="EMBL/GenBank/DDBJ databases">
        <authorList>
            <person name="Lanie J.A."/>
            <person name="Ng W.-L."/>
            <person name="Kazmierczak K.M."/>
            <person name="Andrzejewski T.M."/>
            <person name="Davidsen T.M."/>
            <person name="Wayne K.J."/>
            <person name="Tettelin H."/>
            <person name="Glass J.I."/>
            <person name="Rusch D."/>
            <person name="Podicherti R."/>
            <person name="Tsui H.-C.T."/>
            <person name="Winkler M.E."/>
        </authorList>
    </citation>
    <scope>NUCLEOTIDE SEQUENCE</scope>
</reference>
<dbReference type="GO" id="GO:0005886">
    <property type="term" value="C:plasma membrane"/>
    <property type="evidence" value="ECO:0007669"/>
    <property type="project" value="UniProtKB-SubCell"/>
</dbReference>
<keyword evidence="6 7" id="KW-0472">Membrane</keyword>
<evidence type="ECO:0000256" key="5">
    <source>
        <dbReference type="ARBA" id="ARBA00022989"/>
    </source>
</evidence>
<dbReference type="InterPro" id="IPR020761">
    <property type="entry name" value="UPF0114_bac"/>
</dbReference>
<feature type="transmembrane region" description="Helical" evidence="7">
    <location>
        <begin position="31"/>
        <end position="54"/>
    </location>
</feature>
<comment type="subcellular location">
    <subcellularLocation>
        <location evidence="1">Cell membrane</location>
        <topology evidence="1">Multi-pass membrane protein</topology>
    </subcellularLocation>
</comment>
<feature type="non-terminal residue" evidence="8">
    <location>
        <position position="1"/>
    </location>
</feature>
<dbReference type="EMBL" id="UINC01018045">
    <property type="protein sequence ID" value="SVA75417.1"/>
    <property type="molecule type" value="Genomic_DNA"/>
</dbReference>
<keyword evidence="4 7" id="KW-0812">Transmembrane</keyword>
<evidence type="ECO:0000256" key="2">
    <source>
        <dbReference type="ARBA" id="ARBA00005774"/>
    </source>
</evidence>
<dbReference type="Pfam" id="PF03350">
    <property type="entry name" value="UPF0114"/>
    <property type="match status" value="1"/>
</dbReference>
<keyword evidence="3" id="KW-1003">Cell membrane</keyword>
<evidence type="ECO:0000256" key="3">
    <source>
        <dbReference type="ARBA" id="ARBA00022475"/>
    </source>
</evidence>
<dbReference type="InterPro" id="IPR005134">
    <property type="entry name" value="UPF0114"/>
</dbReference>
<evidence type="ECO:0000256" key="4">
    <source>
        <dbReference type="ARBA" id="ARBA00022692"/>
    </source>
</evidence>
<feature type="transmembrane region" description="Helical" evidence="7">
    <location>
        <begin position="148"/>
        <end position="167"/>
    </location>
</feature>
<evidence type="ECO:0000256" key="1">
    <source>
        <dbReference type="ARBA" id="ARBA00004651"/>
    </source>
</evidence>
<dbReference type="HAMAP" id="MF_00143">
    <property type="entry name" value="UPF0114"/>
    <property type="match status" value="1"/>
</dbReference>
<accession>A0A381YG74</accession>
<proteinExistence type="inferred from homology"/>